<reference evidence="3 4" key="1">
    <citation type="journal article" date="2019" name="ACS Chem. Biol.">
        <title>Identification and Mobilization of a Cryptic Antibiotic Biosynthesis Gene Locus from a Human-Pathogenic Nocardia Isolate.</title>
        <authorList>
            <person name="Herisse M."/>
            <person name="Ishida K."/>
            <person name="Porter J.L."/>
            <person name="Howden B."/>
            <person name="Hertweck C."/>
            <person name="Stinear T.P."/>
            <person name="Pidot S.J."/>
        </authorList>
    </citation>
    <scope>NUCLEOTIDE SEQUENCE [LARGE SCALE GENOMIC DNA]</scope>
    <source>
        <strain evidence="3 4">AUSMDU00012717</strain>
    </source>
</reference>
<name>A0A6G9YBA3_9NOCA</name>
<dbReference type="GO" id="GO:0016627">
    <property type="term" value="F:oxidoreductase activity, acting on the CH-CH group of donors"/>
    <property type="evidence" value="ECO:0007669"/>
    <property type="project" value="TreeGrafter"/>
</dbReference>
<dbReference type="PANTHER" id="PTHR35176">
    <property type="entry name" value="HEME OXYGENASE HI_0854-RELATED"/>
    <property type="match status" value="1"/>
</dbReference>
<keyword evidence="4" id="KW-1185">Reference proteome</keyword>
<evidence type="ECO:0000256" key="1">
    <source>
        <dbReference type="ARBA" id="ARBA00023002"/>
    </source>
</evidence>
<dbReference type="PANTHER" id="PTHR35176:SF6">
    <property type="entry name" value="HEME OXYGENASE HI_0854-RELATED"/>
    <property type="match status" value="1"/>
</dbReference>
<gene>
    <name evidence="3" type="ORF">F5544_12595</name>
</gene>
<dbReference type="SUPFAM" id="SSF50475">
    <property type="entry name" value="FMN-binding split barrel"/>
    <property type="match status" value="1"/>
</dbReference>
<evidence type="ECO:0000313" key="4">
    <source>
        <dbReference type="Proteomes" id="UP000503540"/>
    </source>
</evidence>
<evidence type="ECO:0000313" key="3">
    <source>
        <dbReference type="EMBL" id="QIS10410.1"/>
    </source>
</evidence>
<dbReference type="InterPro" id="IPR019920">
    <property type="entry name" value="F420-binding_dom_put"/>
</dbReference>
<protein>
    <submittedName>
        <fullName evidence="3">TIGR03618 family F420-dependent PPOX class oxidoreductase</fullName>
    </submittedName>
</protein>
<dbReference type="InterPro" id="IPR052019">
    <property type="entry name" value="F420H2_bilvrd_red/Heme_oxyg"/>
</dbReference>
<dbReference type="EMBL" id="CP046172">
    <property type="protein sequence ID" value="QIS10410.1"/>
    <property type="molecule type" value="Genomic_DNA"/>
</dbReference>
<dbReference type="Pfam" id="PF01243">
    <property type="entry name" value="PNPOx_N"/>
    <property type="match status" value="1"/>
</dbReference>
<dbReference type="Proteomes" id="UP000503540">
    <property type="component" value="Chromosome"/>
</dbReference>
<sequence>MRSLKTAAPTRLIRLPSMNDSVIPESHIDLLTRPLYGHLATLNLDGTPQVTPVWQIWDGTHLRFTTTTDRRKAINTKANPHVAISINDPDQPYRYLEVRGVIESIDADPDGEFFDVLARRYGLEYQPPVGDHERRVILVLRPTRTTHQ</sequence>
<organism evidence="3 4">
    <name type="scientific">Nocardia arthritidis</name>
    <dbReference type="NCBI Taxonomy" id="228602"/>
    <lineage>
        <taxon>Bacteria</taxon>
        <taxon>Bacillati</taxon>
        <taxon>Actinomycetota</taxon>
        <taxon>Actinomycetes</taxon>
        <taxon>Mycobacteriales</taxon>
        <taxon>Nocardiaceae</taxon>
        <taxon>Nocardia</taxon>
    </lineage>
</organism>
<evidence type="ECO:0000259" key="2">
    <source>
        <dbReference type="Pfam" id="PF01243"/>
    </source>
</evidence>
<accession>A0A6G9YBA3</accession>
<dbReference type="GO" id="GO:0070967">
    <property type="term" value="F:coenzyme F420 binding"/>
    <property type="evidence" value="ECO:0007669"/>
    <property type="project" value="TreeGrafter"/>
</dbReference>
<dbReference type="NCBIfam" id="TIGR03618">
    <property type="entry name" value="Rv1155_F420"/>
    <property type="match status" value="1"/>
</dbReference>
<feature type="domain" description="Pyridoxamine 5'-phosphate oxidase N-terminal" evidence="2">
    <location>
        <begin position="26"/>
        <end position="145"/>
    </location>
</feature>
<dbReference type="KEGG" id="nah:F5544_12595"/>
<dbReference type="GO" id="GO:0005829">
    <property type="term" value="C:cytosol"/>
    <property type="evidence" value="ECO:0007669"/>
    <property type="project" value="TreeGrafter"/>
</dbReference>
<keyword evidence="1" id="KW-0560">Oxidoreductase</keyword>
<proteinExistence type="predicted"/>
<dbReference type="AlphaFoldDB" id="A0A6G9YBA3"/>
<dbReference type="Gene3D" id="2.30.110.10">
    <property type="entry name" value="Electron Transport, Fmn-binding Protein, Chain A"/>
    <property type="match status" value="1"/>
</dbReference>
<dbReference type="InterPro" id="IPR012349">
    <property type="entry name" value="Split_barrel_FMN-bd"/>
</dbReference>
<dbReference type="InterPro" id="IPR011576">
    <property type="entry name" value="Pyridox_Oxase_N"/>
</dbReference>